<dbReference type="PROSITE" id="PS50005">
    <property type="entry name" value="TPR"/>
    <property type="match status" value="1"/>
</dbReference>
<feature type="domain" description="MYND-type" evidence="6">
    <location>
        <begin position="1"/>
        <end position="40"/>
    </location>
</feature>
<keyword evidence="8" id="KW-1185">Reference proteome</keyword>
<dbReference type="InterPro" id="IPR011990">
    <property type="entry name" value="TPR-like_helical_dom_sf"/>
</dbReference>
<dbReference type="EMBL" id="JALJOR010000005">
    <property type="protein sequence ID" value="KAK9816731.1"/>
    <property type="molecule type" value="Genomic_DNA"/>
</dbReference>
<dbReference type="Pfam" id="PF01753">
    <property type="entry name" value="zf-MYND"/>
    <property type="match status" value="1"/>
</dbReference>
<accession>A0AAW1PSU9</accession>
<dbReference type="SUPFAM" id="SSF48452">
    <property type="entry name" value="TPR-like"/>
    <property type="match status" value="1"/>
</dbReference>
<evidence type="ECO:0000256" key="4">
    <source>
        <dbReference type="PROSITE-ProRule" id="PRU00134"/>
    </source>
</evidence>
<keyword evidence="5" id="KW-0802">TPR repeat</keyword>
<dbReference type="AlphaFoldDB" id="A0AAW1PSU9"/>
<dbReference type="InterPro" id="IPR002893">
    <property type="entry name" value="Znf_MYND"/>
</dbReference>
<sequence length="287" mass="32102">MGDLAAKALVCAGTEPWCKTAWFCGAQCQRDAWPTHKRFCRAYDVERKEQELQRLYEDGVRNITRSGVRGALDQLQAAADLATRQKNRMYEGLCAKWIATCYDRLDDHAKAQAFAEQALLIARELKDWKLEAESLIGLGLVMRKQQPEGWRRALIYFEVALSAARRHADVEVEASALGNIGAIRMMEDRAEGMRALMECASIREDMLNAAVAQFRLTGDSGPTTAAFHNYTTSLINLGGAAYLQGDWDFAIELYEKALTHAETLSDVERQCTILVNLANMSEVQDSL</sequence>
<dbReference type="PROSITE" id="PS50865">
    <property type="entry name" value="ZF_MYND_2"/>
    <property type="match status" value="1"/>
</dbReference>
<evidence type="ECO:0000313" key="7">
    <source>
        <dbReference type="EMBL" id="KAK9816731.1"/>
    </source>
</evidence>
<evidence type="ECO:0000313" key="8">
    <source>
        <dbReference type="Proteomes" id="UP001489004"/>
    </source>
</evidence>
<reference evidence="7 8" key="1">
    <citation type="journal article" date="2024" name="Nat. Commun.">
        <title>Phylogenomics reveals the evolutionary origins of lichenization in chlorophyte algae.</title>
        <authorList>
            <person name="Puginier C."/>
            <person name="Libourel C."/>
            <person name="Otte J."/>
            <person name="Skaloud P."/>
            <person name="Haon M."/>
            <person name="Grisel S."/>
            <person name="Petersen M."/>
            <person name="Berrin J.G."/>
            <person name="Delaux P.M."/>
            <person name="Dal Grande F."/>
            <person name="Keller J."/>
        </authorList>
    </citation>
    <scope>NUCLEOTIDE SEQUENCE [LARGE SCALE GENOMIC DNA]</scope>
    <source>
        <strain evidence="7 8">SAG 2043</strain>
    </source>
</reference>
<evidence type="ECO:0000259" key="6">
    <source>
        <dbReference type="PROSITE" id="PS50865"/>
    </source>
</evidence>
<gene>
    <name evidence="7" type="ORF">WJX72_004307</name>
</gene>
<evidence type="ECO:0000256" key="3">
    <source>
        <dbReference type="ARBA" id="ARBA00022833"/>
    </source>
</evidence>
<dbReference type="Proteomes" id="UP001489004">
    <property type="component" value="Unassembled WGS sequence"/>
</dbReference>
<dbReference type="Pfam" id="PF13424">
    <property type="entry name" value="TPR_12"/>
    <property type="match status" value="1"/>
</dbReference>
<dbReference type="Pfam" id="PF13176">
    <property type="entry name" value="TPR_7"/>
    <property type="match status" value="1"/>
</dbReference>
<protein>
    <recommendedName>
        <fullName evidence="6">MYND-type domain-containing protein</fullName>
    </recommendedName>
</protein>
<evidence type="ECO:0000256" key="1">
    <source>
        <dbReference type="ARBA" id="ARBA00022723"/>
    </source>
</evidence>
<dbReference type="Gene3D" id="1.25.40.10">
    <property type="entry name" value="Tetratricopeptide repeat domain"/>
    <property type="match status" value="1"/>
</dbReference>
<proteinExistence type="predicted"/>
<keyword evidence="2 4" id="KW-0863">Zinc-finger</keyword>
<keyword evidence="3" id="KW-0862">Zinc</keyword>
<dbReference type="GO" id="GO:0008270">
    <property type="term" value="F:zinc ion binding"/>
    <property type="evidence" value="ECO:0007669"/>
    <property type="project" value="UniProtKB-KW"/>
</dbReference>
<evidence type="ECO:0000256" key="5">
    <source>
        <dbReference type="PROSITE-ProRule" id="PRU00339"/>
    </source>
</evidence>
<evidence type="ECO:0000256" key="2">
    <source>
        <dbReference type="ARBA" id="ARBA00022771"/>
    </source>
</evidence>
<keyword evidence="1" id="KW-0479">Metal-binding</keyword>
<dbReference type="InterPro" id="IPR019734">
    <property type="entry name" value="TPR_rpt"/>
</dbReference>
<dbReference type="SUPFAM" id="SSF144232">
    <property type="entry name" value="HIT/MYND zinc finger-like"/>
    <property type="match status" value="1"/>
</dbReference>
<comment type="caution">
    <text evidence="7">The sequence shown here is derived from an EMBL/GenBank/DDBJ whole genome shotgun (WGS) entry which is preliminary data.</text>
</comment>
<dbReference type="SMART" id="SM00028">
    <property type="entry name" value="TPR"/>
    <property type="match status" value="2"/>
</dbReference>
<name>A0AAW1PSU9_9CHLO</name>
<organism evidence="7 8">
    <name type="scientific">[Myrmecia] bisecta</name>
    <dbReference type="NCBI Taxonomy" id="41462"/>
    <lineage>
        <taxon>Eukaryota</taxon>
        <taxon>Viridiplantae</taxon>
        <taxon>Chlorophyta</taxon>
        <taxon>core chlorophytes</taxon>
        <taxon>Trebouxiophyceae</taxon>
        <taxon>Trebouxiales</taxon>
        <taxon>Trebouxiaceae</taxon>
        <taxon>Myrmecia</taxon>
    </lineage>
</organism>
<dbReference type="Gene3D" id="6.10.140.2220">
    <property type="match status" value="1"/>
</dbReference>
<feature type="repeat" description="TPR" evidence="5">
    <location>
        <begin position="231"/>
        <end position="264"/>
    </location>
</feature>